<keyword evidence="1" id="KW-1133">Transmembrane helix</keyword>
<reference evidence="2 3" key="1">
    <citation type="submission" date="2019-03" db="EMBL/GenBank/DDBJ databases">
        <title>Genomic Encyclopedia of Type Strains, Phase III (KMG-III): the genomes of soil and plant-associated and newly described type strains.</title>
        <authorList>
            <person name="Whitman W."/>
        </authorList>
    </citation>
    <scope>NUCLEOTIDE SEQUENCE [LARGE SCALE GENOMIC DNA]</scope>
    <source>
        <strain evidence="2 3">VKM Ac-2575</strain>
    </source>
</reference>
<feature type="transmembrane region" description="Helical" evidence="1">
    <location>
        <begin position="175"/>
        <end position="193"/>
    </location>
</feature>
<sequence length="235" mass="24134">MSDRTETPAEASAGDALRERVVISLRPIGAPTSIGLYGLGAASWVLAGLQLGWIPAAEGKKVALVLVGFAFVAQLLASMFGFLGRDGTVGTAMGVLALTWLVTGLILHASSPGATSDALGLFLLFSGTTMLLLSITVSSTKLVVTAVFAVAAIRFLVAGGYELNGSTGWEHVSGVLGLLLVVMALYAAFGAGLEDALGRTVLPLGRRGEGKVAVQGSLLEQVRKVTNEPGVRTKL</sequence>
<keyword evidence="3" id="KW-1185">Reference proteome</keyword>
<feature type="transmembrane region" description="Helical" evidence="1">
    <location>
        <begin position="143"/>
        <end position="163"/>
    </location>
</feature>
<comment type="caution">
    <text evidence="2">The sequence shown here is derived from an EMBL/GenBank/DDBJ whole genome shotgun (WGS) entry which is preliminary data.</text>
</comment>
<keyword evidence="1" id="KW-0472">Membrane</keyword>
<feature type="transmembrane region" description="Helical" evidence="1">
    <location>
        <begin position="62"/>
        <end position="83"/>
    </location>
</feature>
<feature type="transmembrane region" description="Helical" evidence="1">
    <location>
        <begin position="119"/>
        <end position="137"/>
    </location>
</feature>
<feature type="transmembrane region" description="Helical" evidence="1">
    <location>
        <begin position="34"/>
        <end position="55"/>
    </location>
</feature>
<dbReference type="EMBL" id="SOCE01000001">
    <property type="protein sequence ID" value="TDU88835.1"/>
    <property type="molecule type" value="Genomic_DNA"/>
</dbReference>
<dbReference type="GO" id="GO:0005886">
    <property type="term" value="C:plasma membrane"/>
    <property type="evidence" value="ECO:0007669"/>
    <property type="project" value="TreeGrafter"/>
</dbReference>
<proteinExistence type="predicted"/>
<evidence type="ECO:0000313" key="2">
    <source>
        <dbReference type="EMBL" id="TDU88835.1"/>
    </source>
</evidence>
<accession>A0A4R7TA80</accession>
<organism evidence="2 3">
    <name type="scientific">Kribbella voronezhensis</name>
    <dbReference type="NCBI Taxonomy" id="2512212"/>
    <lineage>
        <taxon>Bacteria</taxon>
        <taxon>Bacillati</taxon>
        <taxon>Actinomycetota</taxon>
        <taxon>Actinomycetes</taxon>
        <taxon>Propionibacteriales</taxon>
        <taxon>Kribbellaceae</taxon>
        <taxon>Kribbella</taxon>
    </lineage>
</organism>
<evidence type="ECO:0000256" key="1">
    <source>
        <dbReference type="SAM" id="Phobius"/>
    </source>
</evidence>
<dbReference type="PANTHER" id="PTHR30178">
    <property type="entry name" value="INNER MEMBRANE PROTEIN YAAH"/>
    <property type="match status" value="1"/>
</dbReference>
<dbReference type="PANTHER" id="PTHR30178:SF3">
    <property type="entry name" value="SUCCINATE-ACETATE_PROTON SYMPORTER SATP"/>
    <property type="match status" value="1"/>
</dbReference>
<gene>
    <name evidence="2" type="ORF">EV138_2386</name>
</gene>
<dbReference type="Proteomes" id="UP000295151">
    <property type="component" value="Unassembled WGS sequence"/>
</dbReference>
<dbReference type="GO" id="GO:0015360">
    <property type="term" value="F:acetate:proton symporter activity"/>
    <property type="evidence" value="ECO:0007669"/>
    <property type="project" value="TreeGrafter"/>
</dbReference>
<dbReference type="AlphaFoldDB" id="A0A4R7TA80"/>
<keyword evidence="1" id="KW-0812">Transmembrane</keyword>
<feature type="transmembrane region" description="Helical" evidence="1">
    <location>
        <begin position="89"/>
        <end position="107"/>
    </location>
</feature>
<dbReference type="OrthoDB" id="3436109at2"/>
<evidence type="ECO:0000313" key="3">
    <source>
        <dbReference type="Proteomes" id="UP000295151"/>
    </source>
</evidence>
<dbReference type="GO" id="GO:0071422">
    <property type="term" value="P:succinate transmembrane transport"/>
    <property type="evidence" value="ECO:0007669"/>
    <property type="project" value="TreeGrafter"/>
</dbReference>
<dbReference type="RefSeq" id="WP_133978592.1">
    <property type="nucleotide sequence ID" value="NZ_SOCE01000001.1"/>
</dbReference>
<protein>
    <submittedName>
        <fullName evidence="2">Succinate-acetate transporter protein</fullName>
    </submittedName>
</protein>
<name>A0A4R7TA80_9ACTN</name>
<dbReference type="InterPro" id="IPR047623">
    <property type="entry name" value="SatP"/>
</dbReference>